<sequence>MDWELYHGTELSKKASILKNGFTMPGNTKWPGDLGRGVYTFLDNDKYEQSAENAAKMYAKKYRRYSENCIIKIEIPDVDESRVWNLNDQEELDKLVEAKKALREVIDKRVAQLEKDNVGTSVANRHNIDGILLDVYWEYADLSSLADYLVKDRWEDIESYETNSHGGQIPNSTVVVIKNSGVIKTTQLNEIMIS</sequence>
<evidence type="ECO:0008006" key="3">
    <source>
        <dbReference type="Google" id="ProtNLM"/>
    </source>
</evidence>
<name>A0A7G9T4R7_9LACO</name>
<gene>
    <name evidence="1" type="ORF">H9L19_06880</name>
</gene>
<evidence type="ECO:0000313" key="1">
    <source>
        <dbReference type="EMBL" id="QNN75092.1"/>
    </source>
</evidence>
<keyword evidence="2" id="KW-1185">Reference proteome</keyword>
<protein>
    <recommendedName>
        <fullName evidence="3">DUF3990 domain-containing protein</fullName>
    </recommendedName>
</protein>
<proteinExistence type="predicted"/>
<organism evidence="1 2">
    <name type="scientific">Weissella diestrammenae</name>
    <dbReference type="NCBI Taxonomy" id="1162633"/>
    <lineage>
        <taxon>Bacteria</taxon>
        <taxon>Bacillati</taxon>
        <taxon>Bacillota</taxon>
        <taxon>Bacilli</taxon>
        <taxon>Lactobacillales</taxon>
        <taxon>Lactobacillaceae</taxon>
        <taxon>Weissella</taxon>
    </lineage>
</organism>
<dbReference type="AlphaFoldDB" id="A0A7G9T4R7"/>
<reference evidence="1 2" key="1">
    <citation type="submission" date="2020-08" db="EMBL/GenBank/DDBJ databases">
        <title>Genome sequence of Weissella diestrammenae KACC 16890T.</title>
        <authorList>
            <person name="Hyun D.-W."/>
            <person name="Bae J.-W."/>
        </authorList>
    </citation>
    <scope>NUCLEOTIDE SEQUENCE [LARGE SCALE GENOMIC DNA]</scope>
    <source>
        <strain evidence="1 2">KACC 16890</strain>
    </source>
</reference>
<dbReference type="KEGG" id="wdi:H9L19_06880"/>
<evidence type="ECO:0000313" key="2">
    <source>
        <dbReference type="Proteomes" id="UP000515800"/>
    </source>
</evidence>
<accession>A0A7G9T4R7</accession>
<dbReference type="Gene3D" id="3.90.175.10">
    <property type="entry name" value="Diphtheria Toxin, domain 1"/>
    <property type="match status" value="1"/>
</dbReference>
<dbReference type="SUPFAM" id="SSF56399">
    <property type="entry name" value="ADP-ribosylation"/>
    <property type="match status" value="1"/>
</dbReference>
<dbReference type="RefSeq" id="WP_187528927.1">
    <property type="nucleotide sequence ID" value="NZ_CP060724.1"/>
</dbReference>
<dbReference type="EMBL" id="CP060724">
    <property type="protein sequence ID" value="QNN75092.1"/>
    <property type="molecule type" value="Genomic_DNA"/>
</dbReference>
<dbReference type="Proteomes" id="UP000515800">
    <property type="component" value="Chromosome"/>
</dbReference>